<protein>
    <submittedName>
        <fullName evidence="4">AAA family ATPase</fullName>
    </submittedName>
</protein>
<dbReference type="InterPro" id="IPR003395">
    <property type="entry name" value="RecF/RecN/SMC_N"/>
</dbReference>
<keyword evidence="5" id="KW-1185">Reference proteome</keyword>
<dbReference type="EMBL" id="JALKFT010000010">
    <property type="protein sequence ID" value="MCK9876544.1"/>
    <property type="molecule type" value="Genomic_DNA"/>
</dbReference>
<dbReference type="Gene3D" id="3.40.50.300">
    <property type="entry name" value="P-loop containing nucleotide triphosphate hydrolases"/>
    <property type="match status" value="1"/>
</dbReference>
<dbReference type="RefSeq" id="WP_248824790.1">
    <property type="nucleotide sequence ID" value="NZ_JALKFT010000010.1"/>
</dbReference>
<dbReference type="SUPFAM" id="SSF52540">
    <property type="entry name" value="P-loop containing nucleoside triphosphate hydrolases"/>
    <property type="match status" value="1"/>
</dbReference>
<name>A0ABT0JYC1_9ACTN</name>
<keyword evidence="1" id="KW-0742">SOS response</keyword>
<evidence type="ECO:0000259" key="3">
    <source>
        <dbReference type="Pfam" id="PF02463"/>
    </source>
</evidence>
<dbReference type="InterPro" id="IPR014555">
    <property type="entry name" value="RecF-like"/>
</dbReference>
<evidence type="ECO:0000313" key="5">
    <source>
        <dbReference type="Proteomes" id="UP001201873"/>
    </source>
</evidence>
<gene>
    <name evidence="4" type="ORF">MXD59_12285</name>
</gene>
<evidence type="ECO:0000256" key="1">
    <source>
        <dbReference type="ARBA" id="ARBA00023236"/>
    </source>
</evidence>
<keyword evidence="1" id="KW-0227">DNA damage</keyword>
<reference evidence="4 5" key="1">
    <citation type="submission" date="2022-04" db="EMBL/GenBank/DDBJ databases">
        <title>Genome diversity in the genus Frankia.</title>
        <authorList>
            <person name="Carlos-Shanley C."/>
            <person name="Hahn D."/>
        </authorList>
    </citation>
    <scope>NUCLEOTIDE SEQUENCE [LARGE SCALE GENOMIC DNA]</scope>
    <source>
        <strain evidence="4 5">Ag45/Mut15</strain>
    </source>
</reference>
<dbReference type="InterPro" id="IPR027417">
    <property type="entry name" value="P-loop_NTPase"/>
</dbReference>
<sequence>MGGRGVDGRAQPVPFLRRMRVRGFRSIRDAEVTFGPLTVLLGLNGAGKSNVLDAVRFVGDALTSSPGQAVTDRQGPAVVLHRGYSAAGPGRMHLEVDVEVHSPPGSTSTGDQLLTAHYAFGLRFDDEAEAGTVIEHEECTVTSAEPGLSASYLAHHGRVLRGPDQLMGPVADTGTLVLPAAARWLPFAPVQAALRGMAFHALSPAAMRPAHPRAAQLTLDPAGGRLAEILDQLAARNPAAKQRVDDYLGAILPGALGIDTFTIDQYQTVRLRMADPTAEQGVAVFPAIAMSDGTLAAAGLLTALFQPGTWTGAVPLVAVEDPELGLHASAIGALFDALTEASEHVQVIVATQSADLLDRKDFPLDAARIVETRDGASVVHELGQPIREVVHRHLATLGELQRSNQLTPWPDPPVADPPVAGTAP</sequence>
<comment type="caution">
    <text evidence="4">The sequence shown here is derived from an EMBL/GenBank/DDBJ whole genome shotgun (WGS) entry which is preliminary data.</text>
</comment>
<accession>A0ABT0JYC1</accession>
<proteinExistence type="predicted"/>
<feature type="region of interest" description="Disordered" evidence="2">
    <location>
        <begin position="401"/>
        <end position="424"/>
    </location>
</feature>
<dbReference type="PANTHER" id="PTHR32182">
    <property type="entry name" value="DNA REPLICATION AND REPAIR PROTEIN RECF"/>
    <property type="match status" value="1"/>
</dbReference>
<dbReference type="PANTHER" id="PTHR32182:SF22">
    <property type="entry name" value="ATP-DEPENDENT ENDONUCLEASE, OLD FAMILY-RELATED"/>
    <property type="match status" value="1"/>
</dbReference>
<organism evidence="4 5">
    <name type="scientific">Frankia umida</name>
    <dbReference type="NCBI Taxonomy" id="573489"/>
    <lineage>
        <taxon>Bacteria</taxon>
        <taxon>Bacillati</taxon>
        <taxon>Actinomycetota</taxon>
        <taxon>Actinomycetes</taxon>
        <taxon>Frankiales</taxon>
        <taxon>Frankiaceae</taxon>
        <taxon>Frankia</taxon>
    </lineage>
</organism>
<feature type="domain" description="RecF/RecN/SMC N-terminal" evidence="3">
    <location>
        <begin position="15"/>
        <end position="359"/>
    </location>
</feature>
<evidence type="ECO:0000256" key="2">
    <source>
        <dbReference type="SAM" id="MobiDB-lite"/>
    </source>
</evidence>
<dbReference type="PIRSF" id="PIRSF029347">
    <property type="entry name" value="RecF"/>
    <property type="match status" value="1"/>
</dbReference>
<dbReference type="Pfam" id="PF02463">
    <property type="entry name" value="SMC_N"/>
    <property type="match status" value="1"/>
</dbReference>
<evidence type="ECO:0000313" key="4">
    <source>
        <dbReference type="EMBL" id="MCK9876544.1"/>
    </source>
</evidence>
<dbReference type="Proteomes" id="UP001201873">
    <property type="component" value="Unassembled WGS sequence"/>
</dbReference>